<dbReference type="GO" id="GO:1990904">
    <property type="term" value="C:ribonucleoprotein complex"/>
    <property type="evidence" value="ECO:0007669"/>
    <property type="project" value="TreeGrafter"/>
</dbReference>
<dbReference type="AlphaFoldDB" id="A0AAW1CG90"/>
<dbReference type="InterPro" id="IPR040051">
    <property type="entry name" value="SECISBP2"/>
</dbReference>
<keyword evidence="5" id="KW-1185">Reference proteome</keyword>
<evidence type="ECO:0000259" key="3">
    <source>
        <dbReference type="Pfam" id="PF01248"/>
    </source>
</evidence>
<feature type="domain" description="Ribosomal protein eL8/eL30/eS12/Gadd45" evidence="3">
    <location>
        <begin position="305"/>
        <end position="394"/>
    </location>
</feature>
<evidence type="ECO:0000313" key="5">
    <source>
        <dbReference type="Proteomes" id="UP001461498"/>
    </source>
</evidence>
<dbReference type="PANTHER" id="PTHR13284:SF4">
    <property type="entry name" value="C2H2-TYPE DOMAIN-CONTAINING PROTEIN"/>
    <property type="match status" value="1"/>
</dbReference>
<evidence type="ECO:0000256" key="2">
    <source>
        <dbReference type="SAM" id="MobiDB-lite"/>
    </source>
</evidence>
<reference evidence="4 5" key="1">
    <citation type="submission" date="2022-12" db="EMBL/GenBank/DDBJ databases">
        <title>Chromosome-level genome assembly of true bugs.</title>
        <authorList>
            <person name="Ma L."/>
            <person name="Li H."/>
        </authorList>
    </citation>
    <scope>NUCLEOTIDE SEQUENCE [LARGE SCALE GENOMIC DNA]</scope>
    <source>
        <strain evidence="4">Lab_2022b</strain>
    </source>
</reference>
<dbReference type="GO" id="GO:0003730">
    <property type="term" value="F:mRNA 3'-UTR binding"/>
    <property type="evidence" value="ECO:0007669"/>
    <property type="project" value="TreeGrafter"/>
</dbReference>
<dbReference type="Pfam" id="PF01248">
    <property type="entry name" value="Ribosomal_L7Ae"/>
    <property type="match status" value="1"/>
</dbReference>
<feature type="region of interest" description="Disordered" evidence="2">
    <location>
        <begin position="161"/>
        <end position="181"/>
    </location>
</feature>
<dbReference type="SUPFAM" id="SSF55315">
    <property type="entry name" value="L30e-like"/>
    <property type="match status" value="1"/>
</dbReference>
<dbReference type="EMBL" id="JAPXFL010000039">
    <property type="protein sequence ID" value="KAK9496910.1"/>
    <property type="molecule type" value="Genomic_DNA"/>
</dbReference>
<dbReference type="InterPro" id="IPR004038">
    <property type="entry name" value="Ribosomal_eL8/eL30/eS12/Gad45"/>
</dbReference>
<feature type="region of interest" description="Disordered" evidence="2">
    <location>
        <begin position="87"/>
        <end position="113"/>
    </location>
</feature>
<dbReference type="GO" id="GO:0035368">
    <property type="term" value="F:selenocysteine insertion sequence binding"/>
    <property type="evidence" value="ECO:0007669"/>
    <property type="project" value="InterPro"/>
</dbReference>
<organism evidence="4 5">
    <name type="scientific">Rhynocoris fuscipes</name>
    <dbReference type="NCBI Taxonomy" id="488301"/>
    <lineage>
        <taxon>Eukaryota</taxon>
        <taxon>Metazoa</taxon>
        <taxon>Ecdysozoa</taxon>
        <taxon>Arthropoda</taxon>
        <taxon>Hexapoda</taxon>
        <taxon>Insecta</taxon>
        <taxon>Pterygota</taxon>
        <taxon>Neoptera</taxon>
        <taxon>Paraneoptera</taxon>
        <taxon>Hemiptera</taxon>
        <taxon>Heteroptera</taxon>
        <taxon>Panheteroptera</taxon>
        <taxon>Cimicomorpha</taxon>
        <taxon>Reduviidae</taxon>
        <taxon>Harpactorinae</taxon>
        <taxon>Harpactorini</taxon>
        <taxon>Rhynocoris</taxon>
    </lineage>
</organism>
<evidence type="ECO:0000256" key="1">
    <source>
        <dbReference type="SAM" id="Coils"/>
    </source>
</evidence>
<accession>A0AAW1CG90</accession>
<feature type="region of interest" description="Disordered" evidence="2">
    <location>
        <begin position="24"/>
        <end position="74"/>
    </location>
</feature>
<gene>
    <name evidence="4" type="ORF">O3M35_012863</name>
</gene>
<dbReference type="GO" id="GO:0005739">
    <property type="term" value="C:mitochondrion"/>
    <property type="evidence" value="ECO:0007669"/>
    <property type="project" value="TreeGrafter"/>
</dbReference>
<dbReference type="PANTHER" id="PTHR13284">
    <property type="entry name" value="GH01354P"/>
    <property type="match status" value="1"/>
</dbReference>
<feature type="compositionally biased region" description="Basic residues" evidence="2">
    <location>
        <begin position="100"/>
        <end position="111"/>
    </location>
</feature>
<dbReference type="Gene3D" id="3.30.1330.30">
    <property type="match status" value="1"/>
</dbReference>
<evidence type="ECO:0000313" key="4">
    <source>
        <dbReference type="EMBL" id="KAK9496910.1"/>
    </source>
</evidence>
<proteinExistence type="predicted"/>
<feature type="compositionally biased region" description="Basic and acidic residues" evidence="2">
    <location>
        <begin position="44"/>
        <end position="54"/>
    </location>
</feature>
<dbReference type="InterPro" id="IPR029064">
    <property type="entry name" value="Ribosomal_eL30-like_sf"/>
</dbReference>
<comment type="caution">
    <text evidence="4">The sequence shown here is derived from an EMBL/GenBank/DDBJ whole genome shotgun (WGS) entry which is preliminary data.</text>
</comment>
<keyword evidence="1" id="KW-0175">Coiled coil</keyword>
<feature type="compositionally biased region" description="Polar residues" evidence="2">
    <location>
        <begin position="61"/>
        <end position="72"/>
    </location>
</feature>
<sequence>MFKKVLLGEDKDVDIFEQSEWPELGSGSGNGKWRSNTNINVNDRNLDNKRRNDSNKVLSKGNCSAASQSNDFPNLMESIDMQNNKRNRITNSEQYNASSKLKKPKKLKKTPSKAPLTLDLNVMLNLSIALSQQKQLKKRKLSSKLRSLPLQEQLSLKTGNKLDSDCPVRYKGKKRPHRKRKISRIKCSFQRAAQKPLQSDNNSLEYKVSLNRLRQSILHGLDKREPVDDLVHNLGRITLNDIKSGENNEFSAMDFNKTAQSLLHTKNFKPYCSHLPKSELKEKSKELIKTLRVFQDRMYAKDPIKSKSKRRYVCGCREVRKFLKAESVKLLFFANNLSVDNEMPEILEEILGMCDELNVPVIFSGSAYDLGMWTLKKRKTSVIAILNYEGADKLCKEIIEDLNKAKEDYQQLLQKVSFCLQRKFNGQQTDMECLLQEVEEQIRDNIISKLS</sequence>
<feature type="compositionally biased region" description="Basic residues" evidence="2">
    <location>
        <begin position="170"/>
        <end position="181"/>
    </location>
</feature>
<name>A0AAW1CG90_9HEMI</name>
<dbReference type="Proteomes" id="UP001461498">
    <property type="component" value="Unassembled WGS sequence"/>
</dbReference>
<feature type="compositionally biased region" description="Polar residues" evidence="2">
    <location>
        <begin position="87"/>
        <end position="96"/>
    </location>
</feature>
<dbReference type="GO" id="GO:0043021">
    <property type="term" value="F:ribonucleoprotein complex binding"/>
    <property type="evidence" value="ECO:0007669"/>
    <property type="project" value="TreeGrafter"/>
</dbReference>
<feature type="coiled-coil region" evidence="1">
    <location>
        <begin position="388"/>
        <end position="422"/>
    </location>
</feature>
<protein>
    <recommendedName>
        <fullName evidence="3">Ribosomal protein eL8/eL30/eS12/Gadd45 domain-containing protein</fullName>
    </recommendedName>
</protein>